<feature type="repeat" description="TPR" evidence="3">
    <location>
        <begin position="72"/>
        <end position="105"/>
    </location>
</feature>
<evidence type="ECO:0000256" key="3">
    <source>
        <dbReference type="PROSITE-ProRule" id="PRU00339"/>
    </source>
</evidence>
<dbReference type="Proteomes" id="UP001230156">
    <property type="component" value="Unassembled WGS sequence"/>
</dbReference>
<evidence type="ECO:0000256" key="1">
    <source>
        <dbReference type="ARBA" id="ARBA00022737"/>
    </source>
</evidence>
<dbReference type="Pfam" id="PF13414">
    <property type="entry name" value="TPR_11"/>
    <property type="match status" value="1"/>
</dbReference>
<dbReference type="InterPro" id="IPR011990">
    <property type="entry name" value="TPR-like_helical_dom_sf"/>
</dbReference>
<accession>A0ABU0YNK9</accession>
<dbReference type="SUPFAM" id="SSF81901">
    <property type="entry name" value="HCP-like"/>
    <property type="match status" value="1"/>
</dbReference>
<gene>
    <name evidence="5" type="ORF">Q8A70_16510</name>
</gene>
<dbReference type="RefSeq" id="WP_379957124.1">
    <property type="nucleotide sequence ID" value="NZ_JAUYVI010000005.1"/>
</dbReference>
<dbReference type="Pfam" id="PF13432">
    <property type="entry name" value="TPR_16"/>
    <property type="match status" value="1"/>
</dbReference>
<dbReference type="PANTHER" id="PTHR44858:SF18">
    <property type="entry name" value="TETRATRICOPEPTIDE REPEAT (TPR) PROTEIN"/>
    <property type="match status" value="1"/>
</dbReference>
<name>A0ABU0YNK9_9PROT</name>
<evidence type="ECO:0000256" key="2">
    <source>
        <dbReference type="ARBA" id="ARBA00022803"/>
    </source>
</evidence>
<keyword evidence="4" id="KW-0732">Signal</keyword>
<dbReference type="PANTHER" id="PTHR44858">
    <property type="entry name" value="TETRATRICOPEPTIDE REPEAT PROTEIN 6"/>
    <property type="match status" value="1"/>
</dbReference>
<evidence type="ECO:0000313" key="6">
    <source>
        <dbReference type="Proteomes" id="UP001230156"/>
    </source>
</evidence>
<dbReference type="PROSITE" id="PS50005">
    <property type="entry name" value="TPR"/>
    <property type="match status" value="3"/>
</dbReference>
<feature type="repeat" description="TPR" evidence="3">
    <location>
        <begin position="140"/>
        <end position="173"/>
    </location>
</feature>
<sequence length="360" mass="38608">MPRDVLSLLLFSFAILWTASVEMAVAETPPAAKPDPVLEEMKPCETGADPAARAVACTQLITGGTLRGKALGAAYVFRGKAQAQRREMKAAILDFSEALKVDPQATDALYNRGAAYALMGQTNSALADFAHLLDLAPNDADTLFYRALIYVNQGKTEAAVKDLSAVLGQRPDDAISRLQRAGLLIALGRNEDAISDLNALLKKEPTALDALYNRGRAEMLKGDNAAAADDFETVMQSRSNNPYAALRLTITRGKAGNGKMDMAPLDAAAKAYPPEQWPLPIVAFYQGNLSEADLVAAARVRDAAATANLVAETQYYLGQWALLQDDRKAARRHFEAAVASKAGAGNLEFIDAGLELKRLK</sequence>
<evidence type="ECO:0000256" key="4">
    <source>
        <dbReference type="SAM" id="SignalP"/>
    </source>
</evidence>
<keyword evidence="2 3" id="KW-0802">TPR repeat</keyword>
<reference evidence="6" key="1">
    <citation type="submission" date="2023-08" db="EMBL/GenBank/DDBJ databases">
        <title>Rhodospirillaceae gen. nov., a novel taxon isolated from the Yangtze River Yuezi River estuary sludge.</title>
        <authorList>
            <person name="Ruan L."/>
        </authorList>
    </citation>
    <scope>NUCLEOTIDE SEQUENCE [LARGE SCALE GENOMIC DNA]</scope>
    <source>
        <strain evidence="6">R-7</strain>
    </source>
</reference>
<dbReference type="Pfam" id="PF13174">
    <property type="entry name" value="TPR_6"/>
    <property type="match status" value="1"/>
</dbReference>
<feature type="chain" id="PRO_5046628349" evidence="4">
    <location>
        <begin position="24"/>
        <end position="360"/>
    </location>
</feature>
<comment type="caution">
    <text evidence="5">The sequence shown here is derived from an EMBL/GenBank/DDBJ whole genome shotgun (WGS) entry which is preliminary data.</text>
</comment>
<dbReference type="InterPro" id="IPR019734">
    <property type="entry name" value="TPR_rpt"/>
</dbReference>
<dbReference type="SMART" id="SM00028">
    <property type="entry name" value="TPR"/>
    <property type="match status" value="6"/>
</dbReference>
<dbReference type="InterPro" id="IPR050498">
    <property type="entry name" value="Ycf3"/>
</dbReference>
<keyword evidence="1" id="KW-0677">Repeat</keyword>
<dbReference type="EMBL" id="JAUYVI010000005">
    <property type="protein sequence ID" value="MDQ7249291.1"/>
    <property type="molecule type" value="Genomic_DNA"/>
</dbReference>
<organism evidence="5 6">
    <name type="scientific">Dongia sedimenti</name>
    <dbReference type="NCBI Taxonomy" id="3064282"/>
    <lineage>
        <taxon>Bacteria</taxon>
        <taxon>Pseudomonadati</taxon>
        <taxon>Pseudomonadota</taxon>
        <taxon>Alphaproteobacteria</taxon>
        <taxon>Rhodospirillales</taxon>
        <taxon>Dongiaceae</taxon>
        <taxon>Dongia</taxon>
    </lineage>
</organism>
<dbReference type="Gene3D" id="1.25.40.10">
    <property type="entry name" value="Tetratricopeptide repeat domain"/>
    <property type="match status" value="2"/>
</dbReference>
<evidence type="ECO:0000313" key="5">
    <source>
        <dbReference type="EMBL" id="MDQ7249291.1"/>
    </source>
</evidence>
<feature type="signal peptide" evidence="4">
    <location>
        <begin position="1"/>
        <end position="23"/>
    </location>
</feature>
<protein>
    <submittedName>
        <fullName evidence="5">Tetratricopeptide repeat protein</fullName>
    </submittedName>
</protein>
<keyword evidence="6" id="KW-1185">Reference proteome</keyword>
<proteinExistence type="predicted"/>
<feature type="repeat" description="TPR" evidence="3">
    <location>
        <begin position="106"/>
        <end position="139"/>
    </location>
</feature>
<dbReference type="SUPFAM" id="SSF48452">
    <property type="entry name" value="TPR-like"/>
    <property type="match status" value="1"/>
</dbReference>